<dbReference type="NCBIfam" id="TIGR01308">
    <property type="entry name" value="rpmD_bact"/>
    <property type="match status" value="1"/>
</dbReference>
<evidence type="ECO:0000256" key="2">
    <source>
        <dbReference type="ARBA" id="ARBA00022980"/>
    </source>
</evidence>
<dbReference type="CDD" id="cd01658">
    <property type="entry name" value="Ribosomal_L30"/>
    <property type="match status" value="1"/>
</dbReference>
<dbReference type="InterPro" id="IPR016082">
    <property type="entry name" value="Ribosomal_uL30_ferredoxin-like"/>
</dbReference>
<name>A0AAD6TVM9_9AGAR</name>
<evidence type="ECO:0000313" key="7">
    <source>
        <dbReference type="Proteomes" id="UP001222325"/>
    </source>
</evidence>
<evidence type="ECO:0000313" key="6">
    <source>
        <dbReference type="EMBL" id="KAJ7081299.1"/>
    </source>
</evidence>
<dbReference type="PANTHER" id="PTHR15892">
    <property type="entry name" value="MITOCHONDRIAL RIBOSOMAL PROTEIN L30"/>
    <property type="match status" value="1"/>
</dbReference>
<dbReference type="PANTHER" id="PTHR15892:SF2">
    <property type="entry name" value="LARGE RIBOSOMAL SUBUNIT PROTEIN UL30M"/>
    <property type="match status" value="1"/>
</dbReference>
<dbReference type="GO" id="GO:0006412">
    <property type="term" value="P:translation"/>
    <property type="evidence" value="ECO:0007669"/>
    <property type="project" value="InterPro"/>
</dbReference>
<gene>
    <name evidence="6" type="ORF">B0H15DRAFT_953014</name>
</gene>
<dbReference type="InterPro" id="IPR005996">
    <property type="entry name" value="Ribosomal_uL30_bac-type"/>
</dbReference>
<comment type="similarity">
    <text evidence="1">Belongs to the universal ribosomal protein uL30 family.</text>
</comment>
<evidence type="ECO:0000256" key="3">
    <source>
        <dbReference type="ARBA" id="ARBA00023274"/>
    </source>
</evidence>
<accession>A0AAD6TVM9</accession>
<reference evidence="6" key="1">
    <citation type="submission" date="2023-03" db="EMBL/GenBank/DDBJ databases">
        <title>Massive genome expansion in bonnet fungi (Mycena s.s.) driven by repeated elements and novel gene families across ecological guilds.</title>
        <authorList>
            <consortium name="Lawrence Berkeley National Laboratory"/>
            <person name="Harder C.B."/>
            <person name="Miyauchi S."/>
            <person name="Viragh M."/>
            <person name="Kuo A."/>
            <person name="Thoen E."/>
            <person name="Andreopoulos B."/>
            <person name="Lu D."/>
            <person name="Skrede I."/>
            <person name="Drula E."/>
            <person name="Henrissat B."/>
            <person name="Morin E."/>
            <person name="Kohler A."/>
            <person name="Barry K."/>
            <person name="LaButti K."/>
            <person name="Morin E."/>
            <person name="Salamov A."/>
            <person name="Lipzen A."/>
            <person name="Mereny Z."/>
            <person name="Hegedus B."/>
            <person name="Baldrian P."/>
            <person name="Stursova M."/>
            <person name="Weitz H."/>
            <person name="Taylor A."/>
            <person name="Grigoriev I.V."/>
            <person name="Nagy L.G."/>
            <person name="Martin F."/>
            <person name="Kauserud H."/>
        </authorList>
    </citation>
    <scope>NUCLEOTIDE SEQUENCE</scope>
    <source>
        <strain evidence="6">CBHHK173m</strain>
    </source>
</reference>
<keyword evidence="7" id="KW-1185">Reference proteome</keyword>
<keyword evidence="2" id="KW-0689">Ribosomal protein</keyword>
<dbReference type="EMBL" id="JARJCN010000050">
    <property type="protein sequence ID" value="KAJ7081299.1"/>
    <property type="molecule type" value="Genomic_DNA"/>
</dbReference>
<dbReference type="GO" id="GO:0015934">
    <property type="term" value="C:large ribosomal subunit"/>
    <property type="evidence" value="ECO:0007669"/>
    <property type="project" value="InterPro"/>
</dbReference>
<dbReference type="Pfam" id="PF00327">
    <property type="entry name" value="Ribosomal_L30"/>
    <property type="match status" value="1"/>
</dbReference>
<feature type="domain" description="Large ribosomal subunit protein uL30-like ferredoxin-like fold" evidence="5">
    <location>
        <begin position="17"/>
        <end position="66"/>
    </location>
</feature>
<comment type="caution">
    <text evidence="6">The sequence shown here is derived from an EMBL/GenBank/DDBJ whole genome shotgun (WGS) entry which is preliminary data.</text>
</comment>
<evidence type="ECO:0000256" key="1">
    <source>
        <dbReference type="ARBA" id="ARBA00007594"/>
    </source>
</evidence>
<dbReference type="GO" id="GO:0005739">
    <property type="term" value="C:mitochondrion"/>
    <property type="evidence" value="ECO:0007669"/>
    <property type="project" value="TreeGrafter"/>
</dbReference>
<dbReference type="SUPFAM" id="SSF55129">
    <property type="entry name" value="Ribosomal protein L30p/L7e"/>
    <property type="match status" value="1"/>
</dbReference>
<evidence type="ECO:0000256" key="4">
    <source>
        <dbReference type="ARBA" id="ARBA00035281"/>
    </source>
</evidence>
<sequence>MAARVAISPLSVPSTHFRITLRRSAISLGEKKQGTLAALGLHRRHQTVFHTHTPDIAGKILALKELLEVQNVPAAAVRSKQEQRRERRAPRGYQVVGSRLGGLAGL</sequence>
<dbReference type="AlphaFoldDB" id="A0AAD6TVM9"/>
<dbReference type="Gene3D" id="3.30.1390.20">
    <property type="entry name" value="Ribosomal protein L30, ferredoxin-like fold domain"/>
    <property type="match status" value="1"/>
</dbReference>
<dbReference type="GO" id="GO:0003735">
    <property type="term" value="F:structural constituent of ribosome"/>
    <property type="evidence" value="ECO:0007669"/>
    <property type="project" value="InterPro"/>
</dbReference>
<evidence type="ECO:0000259" key="5">
    <source>
        <dbReference type="Pfam" id="PF00327"/>
    </source>
</evidence>
<dbReference type="Proteomes" id="UP001222325">
    <property type="component" value="Unassembled WGS sequence"/>
</dbReference>
<dbReference type="InterPro" id="IPR036919">
    <property type="entry name" value="Ribo_uL30_ferredoxin-like_sf"/>
</dbReference>
<proteinExistence type="inferred from homology"/>
<organism evidence="6 7">
    <name type="scientific">Mycena belliarum</name>
    <dbReference type="NCBI Taxonomy" id="1033014"/>
    <lineage>
        <taxon>Eukaryota</taxon>
        <taxon>Fungi</taxon>
        <taxon>Dikarya</taxon>
        <taxon>Basidiomycota</taxon>
        <taxon>Agaricomycotina</taxon>
        <taxon>Agaricomycetes</taxon>
        <taxon>Agaricomycetidae</taxon>
        <taxon>Agaricales</taxon>
        <taxon>Marasmiineae</taxon>
        <taxon>Mycenaceae</taxon>
        <taxon>Mycena</taxon>
    </lineage>
</organism>
<protein>
    <recommendedName>
        <fullName evidence="4">Large ribosomal subunit protein uL30m</fullName>
    </recommendedName>
</protein>
<keyword evidence="3" id="KW-0687">Ribonucleoprotein</keyword>